<feature type="transmembrane region" description="Helical" evidence="2">
    <location>
        <begin position="20"/>
        <end position="40"/>
    </location>
</feature>
<dbReference type="EMBL" id="QBMC01000014">
    <property type="protein sequence ID" value="PZO22058.1"/>
    <property type="molecule type" value="Genomic_DNA"/>
</dbReference>
<feature type="compositionally biased region" description="Polar residues" evidence="1">
    <location>
        <begin position="169"/>
        <end position="186"/>
    </location>
</feature>
<keyword evidence="2" id="KW-1133">Transmembrane helix</keyword>
<gene>
    <name evidence="3" type="ORF">DCF25_03745</name>
</gene>
<proteinExistence type="predicted"/>
<reference evidence="4" key="1">
    <citation type="submission" date="2018-04" db="EMBL/GenBank/DDBJ databases">
        <authorList>
            <person name="Cornet L."/>
        </authorList>
    </citation>
    <scope>NUCLEOTIDE SEQUENCE [LARGE SCALE GENOMIC DNA]</scope>
</reference>
<reference evidence="3 4" key="2">
    <citation type="submission" date="2018-06" db="EMBL/GenBank/DDBJ databases">
        <title>Metagenomic assembly of (sub)arctic Cyanobacteria and their associated microbiome from non-axenic cultures.</title>
        <authorList>
            <person name="Baurain D."/>
        </authorList>
    </citation>
    <scope>NUCLEOTIDE SEQUENCE [LARGE SCALE GENOMIC DNA]</scope>
    <source>
        <strain evidence="3">ULC129bin1</strain>
    </source>
</reference>
<feature type="compositionally biased region" description="Acidic residues" evidence="1">
    <location>
        <begin position="154"/>
        <end position="165"/>
    </location>
</feature>
<dbReference type="AlphaFoldDB" id="A0A2W4WRR9"/>
<feature type="compositionally biased region" description="Basic and acidic residues" evidence="1">
    <location>
        <begin position="131"/>
        <end position="145"/>
    </location>
</feature>
<comment type="caution">
    <text evidence="3">The sequence shown here is derived from an EMBL/GenBank/DDBJ whole genome shotgun (WGS) entry which is preliminary data.</text>
</comment>
<organism evidence="3 4">
    <name type="scientific">Leptolyngbya foveolarum</name>
    <dbReference type="NCBI Taxonomy" id="47253"/>
    <lineage>
        <taxon>Bacteria</taxon>
        <taxon>Bacillati</taxon>
        <taxon>Cyanobacteriota</taxon>
        <taxon>Cyanophyceae</taxon>
        <taxon>Leptolyngbyales</taxon>
        <taxon>Leptolyngbyaceae</taxon>
        <taxon>Leptolyngbya group</taxon>
        <taxon>Leptolyngbya</taxon>
    </lineage>
</organism>
<evidence type="ECO:0000256" key="2">
    <source>
        <dbReference type="SAM" id="Phobius"/>
    </source>
</evidence>
<feature type="region of interest" description="Disordered" evidence="1">
    <location>
        <begin position="93"/>
        <end position="199"/>
    </location>
</feature>
<keyword evidence="2" id="KW-0812">Transmembrane</keyword>
<protein>
    <submittedName>
        <fullName evidence="3">Uncharacterized protein</fullName>
    </submittedName>
</protein>
<feature type="compositionally biased region" description="Polar residues" evidence="1">
    <location>
        <begin position="93"/>
        <end position="130"/>
    </location>
</feature>
<sequence length="322" mass="33591">MVLPLQTWQHQDPKGLWPALGGLTVLAHIGVIGMSVPYLLSLREASEQNAAIAIPIELSVEPSADSAPAETLAIENNQPAVQDSQAVGESAIASNQETGSSARSHTSKSPPVESSSTPEKISEQPNSTADLQEKPAESEGDKAIEDSGTPETPETPEPEAPEPEAPEASSQPPDNSPGDSPQTVNGSPLPPPPDNSQVGQSLQMRAVGSPDYDPVEDFETAPPELIDLEYVGLLRPEEEGCGVVSALAAQSILTYRIAVSADGTIYGASLLSGQAIAPESADAEAVACLIQKTGIRFSRPNSSEGAKPIDDSLLMTFELSEQ</sequence>
<evidence type="ECO:0000256" key="1">
    <source>
        <dbReference type="SAM" id="MobiDB-lite"/>
    </source>
</evidence>
<evidence type="ECO:0000313" key="3">
    <source>
        <dbReference type="EMBL" id="PZO22058.1"/>
    </source>
</evidence>
<evidence type="ECO:0000313" key="4">
    <source>
        <dbReference type="Proteomes" id="UP000249354"/>
    </source>
</evidence>
<keyword evidence="2" id="KW-0472">Membrane</keyword>
<dbReference type="Proteomes" id="UP000249354">
    <property type="component" value="Unassembled WGS sequence"/>
</dbReference>
<name>A0A2W4WRR9_9CYAN</name>
<accession>A0A2W4WRR9</accession>